<evidence type="ECO:0000256" key="7">
    <source>
        <dbReference type="ARBA" id="ARBA00022989"/>
    </source>
</evidence>
<evidence type="ECO:0000256" key="11">
    <source>
        <dbReference type="ARBA" id="ARBA00045497"/>
    </source>
</evidence>
<evidence type="ECO:0000256" key="1">
    <source>
        <dbReference type="ARBA" id="ARBA00004651"/>
    </source>
</evidence>
<name>A0A9Q9IQD4_9ACTN</name>
<keyword evidence="5 12" id="KW-0812">Transmembrane</keyword>
<gene>
    <name evidence="12 14" type="primary">corA</name>
    <name evidence="14" type="ORF">Daura_15425</name>
</gene>
<accession>A0A9Q9IQD4</accession>
<proteinExistence type="inferred from homology"/>
<protein>
    <recommendedName>
        <fullName evidence="12">Magnesium transport protein CorA</fullName>
    </recommendedName>
</protein>
<evidence type="ECO:0000256" key="3">
    <source>
        <dbReference type="ARBA" id="ARBA00022448"/>
    </source>
</evidence>
<comment type="function">
    <text evidence="11">Mediates influx of magnesium ions. Alternates between open and closed states. Activated by low cytoplasmic Mg(2+) levels. Inactive when cytoplasmic Mg(2+) levels are high.</text>
</comment>
<reference evidence="14" key="1">
    <citation type="submission" date="2021-04" db="EMBL/GenBank/DDBJ databases">
        <title>Dactylosporangium aurantiacum NRRL B-8018 full assembly.</title>
        <authorList>
            <person name="Hartkoorn R.C."/>
            <person name="Beaudoing E."/>
            <person name="Hot D."/>
        </authorList>
    </citation>
    <scope>NUCLEOTIDE SEQUENCE</scope>
    <source>
        <strain evidence="14">NRRL B-8018</strain>
    </source>
</reference>
<organism evidence="14 15">
    <name type="scientific">Dactylosporangium aurantiacum</name>
    <dbReference type="NCBI Taxonomy" id="35754"/>
    <lineage>
        <taxon>Bacteria</taxon>
        <taxon>Bacillati</taxon>
        <taxon>Actinomycetota</taxon>
        <taxon>Actinomycetes</taxon>
        <taxon>Micromonosporales</taxon>
        <taxon>Micromonosporaceae</taxon>
        <taxon>Dactylosporangium</taxon>
    </lineage>
</organism>
<dbReference type="CDD" id="cd12830">
    <property type="entry name" value="MtCorA-like"/>
    <property type="match status" value="1"/>
</dbReference>
<dbReference type="SUPFAM" id="SSF144083">
    <property type="entry name" value="Magnesium transport protein CorA, transmembrane region"/>
    <property type="match status" value="1"/>
</dbReference>
<keyword evidence="15" id="KW-1185">Reference proteome</keyword>
<comment type="catalytic activity">
    <reaction evidence="10">
        <text>Mg(2+)(in) = Mg(2+)(out)</text>
        <dbReference type="Rhea" id="RHEA:29827"/>
        <dbReference type="ChEBI" id="CHEBI:18420"/>
    </reaction>
</comment>
<evidence type="ECO:0000313" key="14">
    <source>
        <dbReference type="EMBL" id="UWZ57420.1"/>
    </source>
</evidence>
<dbReference type="GO" id="GO:0000287">
    <property type="term" value="F:magnesium ion binding"/>
    <property type="evidence" value="ECO:0007669"/>
    <property type="project" value="TreeGrafter"/>
</dbReference>
<keyword evidence="7 12" id="KW-1133">Transmembrane helix</keyword>
<dbReference type="Gene3D" id="3.30.460.20">
    <property type="entry name" value="CorA soluble domain-like"/>
    <property type="match status" value="1"/>
</dbReference>
<dbReference type="PANTHER" id="PTHR46494:SF1">
    <property type="entry name" value="CORA FAMILY METAL ION TRANSPORTER (EUROFUNG)"/>
    <property type="match status" value="1"/>
</dbReference>
<dbReference type="SUPFAM" id="SSF143865">
    <property type="entry name" value="CorA soluble domain-like"/>
    <property type="match status" value="1"/>
</dbReference>
<evidence type="ECO:0000256" key="9">
    <source>
        <dbReference type="ARBA" id="ARBA00023136"/>
    </source>
</evidence>
<keyword evidence="3 12" id="KW-0813">Transport</keyword>
<keyword evidence="9 12" id="KW-0472">Membrane</keyword>
<evidence type="ECO:0000256" key="10">
    <source>
        <dbReference type="ARBA" id="ARBA00034269"/>
    </source>
</evidence>
<dbReference type="InterPro" id="IPR045863">
    <property type="entry name" value="CorA_TM1_TM2"/>
</dbReference>
<dbReference type="GO" id="GO:0050897">
    <property type="term" value="F:cobalt ion binding"/>
    <property type="evidence" value="ECO:0007669"/>
    <property type="project" value="TreeGrafter"/>
</dbReference>
<feature type="transmembrane region" description="Helical" evidence="12">
    <location>
        <begin position="309"/>
        <end position="328"/>
    </location>
</feature>
<dbReference type="Pfam" id="PF01544">
    <property type="entry name" value="CorA"/>
    <property type="match status" value="1"/>
</dbReference>
<dbReference type="OrthoDB" id="9803416at2"/>
<keyword evidence="8 12" id="KW-0406">Ion transport</keyword>
<keyword evidence="4 12" id="KW-1003">Cell membrane</keyword>
<evidence type="ECO:0000256" key="12">
    <source>
        <dbReference type="RuleBase" id="RU362010"/>
    </source>
</evidence>
<dbReference type="NCBIfam" id="TIGR00383">
    <property type="entry name" value="corA"/>
    <property type="match status" value="1"/>
</dbReference>
<comment type="similarity">
    <text evidence="2 12">Belongs to the CorA metal ion transporter (MIT) (TC 1.A.35) family.</text>
</comment>
<dbReference type="Proteomes" id="UP001058003">
    <property type="component" value="Chromosome"/>
</dbReference>
<evidence type="ECO:0000313" key="15">
    <source>
        <dbReference type="Proteomes" id="UP001058003"/>
    </source>
</evidence>
<evidence type="ECO:0000256" key="8">
    <source>
        <dbReference type="ARBA" id="ARBA00023065"/>
    </source>
</evidence>
<dbReference type="KEGG" id="daur:Daura_15425"/>
<dbReference type="GO" id="GO:0005886">
    <property type="term" value="C:plasma membrane"/>
    <property type="evidence" value="ECO:0007669"/>
    <property type="project" value="UniProtKB-SubCell"/>
</dbReference>
<dbReference type="AlphaFoldDB" id="A0A9Q9IQD4"/>
<evidence type="ECO:0000256" key="4">
    <source>
        <dbReference type="ARBA" id="ARBA00022475"/>
    </source>
</evidence>
<dbReference type="GO" id="GO:0015087">
    <property type="term" value="F:cobalt ion transmembrane transporter activity"/>
    <property type="evidence" value="ECO:0007669"/>
    <property type="project" value="UniProtKB-UniRule"/>
</dbReference>
<dbReference type="GO" id="GO:0015095">
    <property type="term" value="F:magnesium ion transmembrane transporter activity"/>
    <property type="evidence" value="ECO:0007669"/>
    <property type="project" value="UniProtKB-UniRule"/>
</dbReference>
<dbReference type="FunFam" id="1.20.58.340:FF:000004">
    <property type="entry name" value="Magnesium transport protein CorA"/>
    <property type="match status" value="1"/>
</dbReference>
<dbReference type="EMBL" id="CP073767">
    <property type="protein sequence ID" value="UWZ57420.1"/>
    <property type="molecule type" value="Genomic_DNA"/>
</dbReference>
<dbReference type="Gene3D" id="1.20.58.340">
    <property type="entry name" value="Magnesium transport protein CorA, transmembrane region"/>
    <property type="match status" value="2"/>
</dbReference>
<dbReference type="InterPro" id="IPR045861">
    <property type="entry name" value="CorA_cytoplasmic_dom"/>
</dbReference>
<feature type="transmembrane region" description="Helical" evidence="12">
    <location>
        <begin position="340"/>
        <end position="360"/>
    </location>
</feature>
<dbReference type="InterPro" id="IPR004488">
    <property type="entry name" value="Mg/Co-transport_prot_CorA"/>
</dbReference>
<comment type="subcellular location">
    <subcellularLocation>
        <location evidence="1">Cell membrane</location>
        <topology evidence="1">Multi-pass membrane protein</topology>
    </subcellularLocation>
    <subcellularLocation>
        <location evidence="12">Membrane</location>
        <topology evidence="12">Multi-pass membrane protein</topology>
    </subcellularLocation>
</comment>
<evidence type="ECO:0000256" key="2">
    <source>
        <dbReference type="ARBA" id="ARBA00009765"/>
    </source>
</evidence>
<evidence type="ECO:0000256" key="6">
    <source>
        <dbReference type="ARBA" id="ARBA00022842"/>
    </source>
</evidence>
<evidence type="ECO:0000256" key="13">
    <source>
        <dbReference type="SAM" id="MobiDB-lite"/>
    </source>
</evidence>
<evidence type="ECO:0000256" key="5">
    <source>
        <dbReference type="ARBA" id="ARBA00022692"/>
    </source>
</evidence>
<sequence length="366" mass="41155">MGVHGRTRVGTQPGAGPRRQAPTKGAFPVQLDSRPAIVDCALYVGGVRQADELPLAELYERACERPDAFIWIGLHEPDPDQFAEIEKVFGLHPLAVEDALKPTPQRPKVERYEDVTFFVARTARYLPHAELTETSEVIDTGSVRMFLGSHFVVTVRHGEAGELRSARLDLEANPAQLAGGPWAVLHAILDRIVDAYLDIVAAIDTDVQALEAAVFRRDSGTTVEHVYQLKRELMEFRTAAVPLQRPLQTLLDRRSFALAKEIRRYFRDVNDHQTRVVEQVANHDDILNSILQARLAQVTIDQNDDMRKIASWAALAALQTAIAGVYGMNFVFMPELHWRYGYFYALALMFGSGLLLYRALRRNGWL</sequence>
<dbReference type="InterPro" id="IPR002523">
    <property type="entry name" value="MgTranspt_CorA/ZnTranspt_ZntB"/>
</dbReference>
<dbReference type="PANTHER" id="PTHR46494">
    <property type="entry name" value="CORA FAMILY METAL ION TRANSPORTER (EUROFUNG)"/>
    <property type="match status" value="1"/>
</dbReference>
<feature type="region of interest" description="Disordered" evidence="13">
    <location>
        <begin position="1"/>
        <end position="25"/>
    </location>
</feature>
<keyword evidence="6 12" id="KW-0460">Magnesium</keyword>